<protein>
    <submittedName>
        <fullName evidence="1">Uncharacterized protein</fullName>
    </submittedName>
</protein>
<evidence type="ECO:0000313" key="1">
    <source>
        <dbReference type="EMBL" id="KFI96924.1"/>
    </source>
</evidence>
<organism evidence="1 2">
    <name type="scientific">Bifidobacterium stellenboschense</name>
    <dbReference type="NCBI Taxonomy" id="762211"/>
    <lineage>
        <taxon>Bacteria</taxon>
        <taxon>Bacillati</taxon>
        <taxon>Actinomycetota</taxon>
        <taxon>Actinomycetes</taxon>
        <taxon>Bifidobacteriales</taxon>
        <taxon>Bifidobacteriaceae</taxon>
        <taxon>Bifidobacterium</taxon>
    </lineage>
</organism>
<dbReference type="STRING" id="762211.BSTEL_1833"/>
<comment type="caution">
    <text evidence="1">The sequence shown here is derived from an EMBL/GenBank/DDBJ whole genome shotgun (WGS) entry which is preliminary data.</text>
</comment>
<dbReference type="EMBL" id="JGZP01000014">
    <property type="protein sequence ID" value="KFI96924.1"/>
    <property type="molecule type" value="Genomic_DNA"/>
</dbReference>
<proteinExistence type="predicted"/>
<sequence>MMSSALEQSEDTEVTKILVLSKVERNADLQLWLDICSKHPTQCKDLIYGHPLPVDRNHINFFHGDTTNRINQMALFVTTAANRIVTMSDNIEEAIEAVQTTNSTLYDYTEDEKTCQELRANTLRLITDILTNHSWENAHEASRWIDRLPSELFGTALEQCLLQIAQNNRSPIIVEAIFDNLPSKGILCDAIFQCAHDMRTHSSERQIATFYRQYYNHLNVITYDMLSTDIDNTVSYIGNYIFNTRISHFFKADDVAYVIKSMNDDTPITINTIRNMDRIEFGFINFLLLYSIVASESQVMRNLSFTISSRQDSDYAHSALDSLDTFQENNPMLIHDLICRAQNKLHIAIKQYEDEPEENDLPHV</sequence>
<dbReference type="Proteomes" id="UP000029004">
    <property type="component" value="Unassembled WGS sequence"/>
</dbReference>
<gene>
    <name evidence="1" type="ORF">BSTEL_1833</name>
</gene>
<reference evidence="1 2" key="1">
    <citation type="submission" date="2014-03" db="EMBL/GenBank/DDBJ databases">
        <title>Genomics of Bifidobacteria.</title>
        <authorList>
            <person name="Ventura M."/>
            <person name="Milani C."/>
            <person name="Lugli G.A."/>
        </authorList>
    </citation>
    <scope>NUCLEOTIDE SEQUENCE [LARGE SCALE GENOMIC DNA]</scope>
    <source>
        <strain evidence="1 2">DSM 23968</strain>
    </source>
</reference>
<keyword evidence="2" id="KW-1185">Reference proteome</keyword>
<name>A0A087DN24_9BIFI</name>
<accession>A0A087DN24</accession>
<dbReference type="AlphaFoldDB" id="A0A087DN24"/>
<evidence type="ECO:0000313" key="2">
    <source>
        <dbReference type="Proteomes" id="UP000029004"/>
    </source>
</evidence>